<dbReference type="InterPro" id="IPR020392">
    <property type="entry name" value="Pancreatic_hormone-like_CS"/>
</dbReference>
<protein>
    <submittedName>
        <fullName evidence="5">Uncharacterized protein</fullName>
    </submittedName>
</protein>
<proteinExistence type="inferred from homology"/>
<dbReference type="PROSITE" id="PS50276">
    <property type="entry name" value="PANCREATIC_HORMONE_2"/>
    <property type="match status" value="1"/>
</dbReference>
<evidence type="ECO:0000256" key="4">
    <source>
        <dbReference type="SAM" id="Phobius"/>
    </source>
</evidence>
<evidence type="ECO:0000313" key="5">
    <source>
        <dbReference type="EMBL" id="CAL5130365.1"/>
    </source>
</evidence>
<keyword evidence="4" id="KW-1133">Transmembrane helix</keyword>
<dbReference type="AlphaFoldDB" id="A0AAV2T1L0"/>
<dbReference type="GO" id="GO:0005576">
    <property type="term" value="C:extracellular region"/>
    <property type="evidence" value="ECO:0007669"/>
    <property type="project" value="UniProtKB-SubCell"/>
</dbReference>
<organism evidence="5 6">
    <name type="scientific">Calicophoron daubneyi</name>
    <name type="common">Rumen fluke</name>
    <name type="synonym">Paramphistomum daubneyi</name>
    <dbReference type="NCBI Taxonomy" id="300641"/>
    <lineage>
        <taxon>Eukaryota</taxon>
        <taxon>Metazoa</taxon>
        <taxon>Spiralia</taxon>
        <taxon>Lophotrochozoa</taxon>
        <taxon>Platyhelminthes</taxon>
        <taxon>Trematoda</taxon>
        <taxon>Digenea</taxon>
        <taxon>Plagiorchiida</taxon>
        <taxon>Pronocephalata</taxon>
        <taxon>Paramphistomoidea</taxon>
        <taxon>Paramphistomidae</taxon>
        <taxon>Calicophoron</taxon>
    </lineage>
</organism>
<reference evidence="5" key="1">
    <citation type="submission" date="2024-06" db="EMBL/GenBank/DDBJ databases">
        <authorList>
            <person name="Liu X."/>
            <person name="Lenzi L."/>
            <person name="Haldenby T S."/>
            <person name="Uol C."/>
        </authorList>
    </citation>
    <scope>NUCLEOTIDE SEQUENCE</scope>
</reference>
<dbReference type="EMBL" id="CAXLJL010000063">
    <property type="protein sequence ID" value="CAL5130365.1"/>
    <property type="molecule type" value="Genomic_DNA"/>
</dbReference>
<keyword evidence="3" id="KW-0964">Secreted</keyword>
<name>A0AAV2T1L0_CALDB</name>
<evidence type="ECO:0000256" key="1">
    <source>
        <dbReference type="ARBA" id="ARBA00004613"/>
    </source>
</evidence>
<gene>
    <name evidence="5" type="ORF">CDAUBV1_LOCUS1979</name>
</gene>
<evidence type="ECO:0000256" key="3">
    <source>
        <dbReference type="ARBA" id="ARBA00022525"/>
    </source>
</evidence>
<keyword evidence="4" id="KW-0812">Transmembrane</keyword>
<evidence type="ECO:0000313" key="6">
    <source>
        <dbReference type="Proteomes" id="UP001497525"/>
    </source>
</evidence>
<comment type="caution">
    <text evidence="5">The sequence shown here is derived from an EMBL/GenBank/DDBJ whole genome shotgun (WGS) entry which is preliminary data.</text>
</comment>
<feature type="transmembrane region" description="Helical" evidence="4">
    <location>
        <begin position="46"/>
        <end position="65"/>
    </location>
</feature>
<sequence length="157" mass="18010">MVCSLLGLVHTKRQITGIHGSDGIQKVTKKSMSKQEIRKATLQTNIKWIIFCGCLVVLMLSFALAKTSEKSYLLLSKLYTETRSSTPGDMTVESMSLKLHSFMQRCWQNVPELRLMNGAEASPAPPMRAEFRDERYMAEYVRALNWYYQIFGRARYG</sequence>
<comment type="similarity">
    <text evidence="2">Belongs to the NPY family.</text>
</comment>
<dbReference type="Proteomes" id="UP001497525">
    <property type="component" value="Unassembled WGS sequence"/>
</dbReference>
<dbReference type="PROSITE" id="PS00265">
    <property type="entry name" value="PANCREATIC_HORMONE_1"/>
    <property type="match status" value="1"/>
</dbReference>
<comment type="subcellular location">
    <subcellularLocation>
        <location evidence="1">Secreted</location>
    </subcellularLocation>
</comment>
<evidence type="ECO:0000256" key="2">
    <source>
        <dbReference type="ARBA" id="ARBA00010022"/>
    </source>
</evidence>
<keyword evidence="4" id="KW-0472">Membrane</keyword>
<accession>A0AAV2T1L0</accession>